<feature type="non-terminal residue" evidence="2">
    <location>
        <position position="598"/>
    </location>
</feature>
<proteinExistence type="predicted"/>
<name>A0A4Y2FSD0_ARAVE</name>
<feature type="compositionally biased region" description="Polar residues" evidence="1">
    <location>
        <begin position="349"/>
        <end position="360"/>
    </location>
</feature>
<protein>
    <submittedName>
        <fullName evidence="2">Uncharacterized protein</fullName>
    </submittedName>
</protein>
<feature type="region of interest" description="Disordered" evidence="1">
    <location>
        <begin position="220"/>
        <end position="240"/>
    </location>
</feature>
<organism evidence="2 3">
    <name type="scientific">Araneus ventricosus</name>
    <name type="common">Orbweaver spider</name>
    <name type="synonym">Epeira ventricosa</name>
    <dbReference type="NCBI Taxonomy" id="182803"/>
    <lineage>
        <taxon>Eukaryota</taxon>
        <taxon>Metazoa</taxon>
        <taxon>Ecdysozoa</taxon>
        <taxon>Arthropoda</taxon>
        <taxon>Chelicerata</taxon>
        <taxon>Arachnida</taxon>
        <taxon>Araneae</taxon>
        <taxon>Araneomorphae</taxon>
        <taxon>Entelegynae</taxon>
        <taxon>Araneoidea</taxon>
        <taxon>Araneidae</taxon>
        <taxon>Araneus</taxon>
    </lineage>
</organism>
<feature type="region of interest" description="Disordered" evidence="1">
    <location>
        <begin position="302"/>
        <end position="362"/>
    </location>
</feature>
<feature type="region of interest" description="Disordered" evidence="1">
    <location>
        <begin position="133"/>
        <end position="162"/>
    </location>
</feature>
<evidence type="ECO:0000313" key="2">
    <source>
        <dbReference type="EMBL" id="GBM43967.1"/>
    </source>
</evidence>
<dbReference type="Proteomes" id="UP000499080">
    <property type="component" value="Unassembled WGS sequence"/>
</dbReference>
<feature type="compositionally biased region" description="Basic and acidic residues" evidence="1">
    <location>
        <begin position="134"/>
        <end position="145"/>
    </location>
</feature>
<dbReference type="EMBL" id="BGPR01001050">
    <property type="protein sequence ID" value="GBM43967.1"/>
    <property type="molecule type" value="Genomic_DNA"/>
</dbReference>
<feature type="region of interest" description="Disordered" evidence="1">
    <location>
        <begin position="573"/>
        <end position="598"/>
    </location>
</feature>
<keyword evidence="3" id="KW-1185">Reference proteome</keyword>
<gene>
    <name evidence="2" type="ORF">AVEN_111768_1</name>
</gene>
<evidence type="ECO:0000256" key="1">
    <source>
        <dbReference type="SAM" id="MobiDB-lite"/>
    </source>
</evidence>
<dbReference type="OrthoDB" id="6435289at2759"/>
<dbReference type="AlphaFoldDB" id="A0A4Y2FSD0"/>
<reference evidence="2 3" key="1">
    <citation type="journal article" date="2019" name="Sci. Rep.">
        <title>Orb-weaving spider Araneus ventricosus genome elucidates the spidroin gene catalogue.</title>
        <authorList>
            <person name="Kono N."/>
            <person name="Nakamura H."/>
            <person name="Ohtoshi R."/>
            <person name="Moran D.A.P."/>
            <person name="Shinohara A."/>
            <person name="Yoshida Y."/>
            <person name="Fujiwara M."/>
            <person name="Mori M."/>
            <person name="Tomita M."/>
            <person name="Arakawa K."/>
        </authorList>
    </citation>
    <scope>NUCLEOTIDE SEQUENCE [LARGE SCALE GENOMIC DNA]</scope>
</reference>
<sequence length="598" mass="66081">MWHFSTVSFSSLREENKIFTKKGKENYEVDSYSPDRCLIRHAKFILESIVHLASGKLQNVTANRSTVLQKMDACIASKGKSKSPGAESYLKSVKSEEHAQKVTFRQNDNSLNQPSFIPVYTKKTDMCHNFTKNAAEDKNKSRQVESSEPVKTLNSLHSPPPRQKCLTDQIPGMAWNTHLRRRSVGFEDVASLSHNYGFNLANKRMQSEAVNCNIPAESALRPNNQLNSENDKNISYGKENGSETGFISTINQNSQVTENENNGFLQDTKLSQQLKDKSSKRKSSLNRMDFLDFSTANIGIAGQQKGSHQQKNNSSSDEGSDLPKSEFLSSKRKHTSLSQSPSKDSSKQTNEVPLQSSSRGFKSGAHLLPRALQNNHVKSRHHRRVQSAATHLQKFSHSAGELESLTDLSEAAAPSNKICLSAQELDPSDCSGKYSKKTSSVKKYPLGLLAKSALSSVEVSKNGNGNTSHCSVLSDAPENNSNLIEISSKATSLTAKNNYDKEGSTIEQACKNGLVSEDRPVLSSLELNGTLNLKHIDSRSEDDAEVIESTVSMKNLDISSEVSFDNEIYISADDNCDYPESDTERRPSSILRKKVSEE</sequence>
<evidence type="ECO:0000313" key="3">
    <source>
        <dbReference type="Proteomes" id="UP000499080"/>
    </source>
</evidence>
<feature type="compositionally biased region" description="Polar residues" evidence="1">
    <location>
        <begin position="304"/>
        <end position="317"/>
    </location>
</feature>
<comment type="caution">
    <text evidence="2">The sequence shown here is derived from an EMBL/GenBank/DDBJ whole genome shotgun (WGS) entry which is preliminary data.</text>
</comment>
<accession>A0A4Y2FSD0</accession>
<feature type="region of interest" description="Disordered" evidence="1">
    <location>
        <begin position="264"/>
        <end position="285"/>
    </location>
</feature>